<dbReference type="WBParaSite" id="jg21237">
    <property type="protein sequence ID" value="jg21237"/>
    <property type="gene ID" value="jg21237"/>
</dbReference>
<reference evidence="3" key="1">
    <citation type="submission" date="2022-11" db="UniProtKB">
        <authorList>
            <consortium name="WormBaseParasite"/>
        </authorList>
    </citation>
    <scope>IDENTIFICATION</scope>
</reference>
<feature type="domain" description="F-box" evidence="1">
    <location>
        <begin position="6"/>
        <end position="47"/>
    </location>
</feature>
<dbReference type="SUPFAM" id="SSF81383">
    <property type="entry name" value="F-box domain"/>
    <property type="match status" value="1"/>
</dbReference>
<dbReference type="Gene3D" id="1.20.1280.50">
    <property type="match status" value="1"/>
</dbReference>
<evidence type="ECO:0000313" key="3">
    <source>
        <dbReference type="WBParaSite" id="jg21237"/>
    </source>
</evidence>
<dbReference type="InterPro" id="IPR036047">
    <property type="entry name" value="F-box-like_dom_sf"/>
</dbReference>
<keyword evidence="2" id="KW-1185">Reference proteome</keyword>
<dbReference type="SMART" id="SM00256">
    <property type="entry name" value="FBOX"/>
    <property type="match status" value="1"/>
</dbReference>
<evidence type="ECO:0000313" key="2">
    <source>
        <dbReference type="Proteomes" id="UP000887574"/>
    </source>
</evidence>
<name>A0A915DLG8_9BILA</name>
<dbReference type="InterPro" id="IPR001810">
    <property type="entry name" value="F-box_dom"/>
</dbReference>
<accession>A0A915DLG8</accession>
<proteinExistence type="predicted"/>
<organism evidence="2 3">
    <name type="scientific">Ditylenchus dipsaci</name>
    <dbReference type="NCBI Taxonomy" id="166011"/>
    <lineage>
        <taxon>Eukaryota</taxon>
        <taxon>Metazoa</taxon>
        <taxon>Ecdysozoa</taxon>
        <taxon>Nematoda</taxon>
        <taxon>Chromadorea</taxon>
        <taxon>Rhabditida</taxon>
        <taxon>Tylenchina</taxon>
        <taxon>Tylenchomorpha</taxon>
        <taxon>Sphaerularioidea</taxon>
        <taxon>Anguinidae</taxon>
        <taxon>Anguininae</taxon>
        <taxon>Ditylenchus</taxon>
    </lineage>
</organism>
<evidence type="ECO:0000259" key="1">
    <source>
        <dbReference type="SMART" id="SM00256"/>
    </source>
</evidence>
<protein>
    <submittedName>
        <fullName evidence="3">F-box domain-containing protein</fullName>
    </submittedName>
</protein>
<dbReference type="CDD" id="cd09917">
    <property type="entry name" value="F-box_SF"/>
    <property type="match status" value="1"/>
</dbReference>
<dbReference type="Pfam" id="PF12937">
    <property type="entry name" value="F-box-like"/>
    <property type="match status" value="1"/>
</dbReference>
<dbReference type="Proteomes" id="UP000887574">
    <property type="component" value="Unplaced"/>
</dbReference>
<sequence length="199" mass="23204">MHINYFPSDVLVNVFQRLECIIDLGMCAQTCRQWRDIISIHRFELANTFSVKTVFPKCWHESKKRLYPSQAKESKKFYDELVALLEHAIRLKFLEIEIEFVEVQTMKKIKGFAESRGIHLEMLCRVDVSTVGVYGEFINYSPGFVSCSHNHNNYVVSVFGAKSHHFDRHTHMAYRVMHVPCMYLLYVKLQGIGYTPSCA</sequence>
<dbReference type="AlphaFoldDB" id="A0A915DLG8"/>